<gene>
    <name evidence="2" type="primary">glcK</name>
    <name evidence="2" type="ordered locus">MMOB2030</name>
</gene>
<protein>
    <submittedName>
        <fullName evidence="2">Putative sugar binding signalling protein</fullName>
        <ecNumber evidence="2">2.7.1.2</ecNumber>
    </submittedName>
</protein>
<dbReference type="Proteomes" id="UP000009072">
    <property type="component" value="Chromosome"/>
</dbReference>
<dbReference type="STRING" id="267748.MMOB2030"/>
<evidence type="ECO:0000313" key="3">
    <source>
        <dbReference type="Proteomes" id="UP000009072"/>
    </source>
</evidence>
<dbReference type="eggNOG" id="COG1940">
    <property type="taxonomic scope" value="Bacteria"/>
</dbReference>
<dbReference type="EMBL" id="AE017308">
    <property type="protein sequence ID" value="AAT27689.1"/>
    <property type="molecule type" value="Genomic_DNA"/>
</dbReference>
<accession>Q6KI87</accession>
<dbReference type="PANTHER" id="PTHR18964:SF149">
    <property type="entry name" value="BIFUNCTIONAL UDP-N-ACETYLGLUCOSAMINE 2-EPIMERASE_N-ACETYLMANNOSAMINE KINASE"/>
    <property type="match status" value="1"/>
</dbReference>
<evidence type="ECO:0000256" key="1">
    <source>
        <dbReference type="ARBA" id="ARBA00006479"/>
    </source>
</evidence>
<evidence type="ECO:0000313" key="2">
    <source>
        <dbReference type="EMBL" id="AAT27689.1"/>
    </source>
</evidence>
<dbReference type="KEGG" id="mmo:MMOB2030"/>
<dbReference type="GO" id="GO:0004340">
    <property type="term" value="F:glucokinase activity"/>
    <property type="evidence" value="ECO:0007669"/>
    <property type="project" value="UniProtKB-EC"/>
</dbReference>
<comment type="similarity">
    <text evidence="1">Belongs to the ROK (NagC/XylR) family.</text>
</comment>
<keyword evidence="3" id="KW-1185">Reference proteome</keyword>
<dbReference type="PANTHER" id="PTHR18964">
    <property type="entry name" value="ROK (REPRESSOR, ORF, KINASE) FAMILY"/>
    <property type="match status" value="1"/>
</dbReference>
<dbReference type="OrthoDB" id="9796533at2"/>
<reference evidence="2 3" key="1">
    <citation type="journal article" date="2004" name="Genome Res.">
        <title>The complete genome and proteome of Mycoplasma mobile.</title>
        <authorList>
            <person name="Jaffe J.D."/>
            <person name="Stange-Thomann N."/>
            <person name="Smith C."/>
            <person name="DeCaprio D."/>
            <person name="Fisher S."/>
            <person name="Butler J."/>
            <person name="Calvo S."/>
            <person name="Elkins T."/>
            <person name="FitzGerald M.G."/>
            <person name="Hafez N."/>
            <person name="Kodira C.D."/>
            <person name="Major J."/>
            <person name="Wang S."/>
            <person name="Wilkinson J."/>
            <person name="Nicol R."/>
            <person name="Nusbaum C."/>
            <person name="Birren B."/>
            <person name="Berg H.C."/>
            <person name="Church G.M."/>
        </authorList>
    </citation>
    <scope>NUCLEOTIDE SEQUENCE [LARGE SCALE GENOMIC DNA]</scope>
    <source>
        <strain evidence="3">ATCC 43663 / 163K / NCTC 11711</strain>
    </source>
</reference>
<keyword evidence="2" id="KW-0808">Transferase</keyword>
<dbReference type="Pfam" id="PF00480">
    <property type="entry name" value="ROK"/>
    <property type="match status" value="1"/>
</dbReference>
<dbReference type="HOGENOM" id="CLU_036604_0_1_14"/>
<dbReference type="SUPFAM" id="SSF53067">
    <property type="entry name" value="Actin-like ATPase domain"/>
    <property type="match status" value="1"/>
</dbReference>
<dbReference type="InterPro" id="IPR000600">
    <property type="entry name" value="ROK"/>
</dbReference>
<name>Q6KI87_MYCM1</name>
<dbReference type="EC" id="2.7.1.2" evidence="2"/>
<dbReference type="Gene3D" id="3.30.420.40">
    <property type="match status" value="2"/>
</dbReference>
<dbReference type="InterPro" id="IPR043129">
    <property type="entry name" value="ATPase_NBD"/>
</dbReference>
<dbReference type="AlphaFoldDB" id="Q6KI87"/>
<organism evidence="2 3">
    <name type="scientific">Mycoplasma mobile (strain ATCC 43663 / 163K / NCTC 11711)</name>
    <name type="common">Mesomycoplasma mobile</name>
    <dbReference type="NCBI Taxonomy" id="267748"/>
    <lineage>
        <taxon>Bacteria</taxon>
        <taxon>Bacillati</taxon>
        <taxon>Mycoplasmatota</taxon>
        <taxon>Mycoplasmoidales</taxon>
        <taxon>Metamycoplasmataceae</taxon>
        <taxon>Mesomycoplasma</taxon>
    </lineage>
</organism>
<proteinExistence type="inferred from homology"/>
<dbReference type="RefSeq" id="WP_011264723.1">
    <property type="nucleotide sequence ID" value="NC_006908.1"/>
</dbReference>
<sequence>MKIGSIDIGGTNARIAIFENDVIIRKFKFPTDINSPEISLKPIIEKINEENLEYIALCVPGPTDYKNGIVLYPPTMPGWWNFKLKEYLNKNTRIKDSIFENDANAMAMAVHREFNQTFNDVTQFFTISTGLGAGLVIKDEVFIGVNHAAQEINSLPASFIKESGGNNSMGGVELFSSGSGLENRAKRRNYNWKAKEMFELYDKNVLAKRLIDEGIETLANLIAISLAMLNPSQIVFGGTVALKNKWYVEAAIKQAKSRSLAIQYDNVKFRFTSYEDDTALYGLYHIVKNKFTIKN</sequence>